<accession>A0A6S7FZX4</accession>
<keyword evidence="9" id="KW-1185">Reference proteome</keyword>
<proteinExistence type="inferred from homology"/>
<evidence type="ECO:0000256" key="7">
    <source>
        <dbReference type="ARBA" id="ARBA00023136"/>
    </source>
</evidence>
<dbReference type="GO" id="GO:0005464">
    <property type="term" value="F:UDP-xylose transmembrane transporter activity"/>
    <property type="evidence" value="ECO:0007669"/>
    <property type="project" value="TreeGrafter"/>
</dbReference>
<evidence type="ECO:0000256" key="2">
    <source>
        <dbReference type="ARBA" id="ARBA00010694"/>
    </source>
</evidence>
<name>A0A6S7FZX4_PARCT</name>
<keyword evidence="5" id="KW-0812">Transmembrane</keyword>
<dbReference type="PANTHER" id="PTHR10778:SF4">
    <property type="entry name" value="NUCLEOTIDE SUGAR TRANSPORTER SLC35B4"/>
    <property type="match status" value="1"/>
</dbReference>
<evidence type="ECO:0000313" key="9">
    <source>
        <dbReference type="Proteomes" id="UP001152795"/>
    </source>
</evidence>
<evidence type="ECO:0000256" key="6">
    <source>
        <dbReference type="ARBA" id="ARBA00022989"/>
    </source>
</evidence>
<comment type="caution">
    <text evidence="8">The sequence shown here is derived from an EMBL/GenBank/DDBJ whole genome shotgun (WGS) entry which is preliminary data.</text>
</comment>
<evidence type="ECO:0000256" key="3">
    <source>
        <dbReference type="ARBA" id="ARBA00022448"/>
    </source>
</evidence>
<evidence type="ECO:0000256" key="5">
    <source>
        <dbReference type="ARBA" id="ARBA00022692"/>
    </source>
</evidence>
<dbReference type="GO" id="GO:0005789">
    <property type="term" value="C:endoplasmic reticulum membrane"/>
    <property type="evidence" value="ECO:0007669"/>
    <property type="project" value="TreeGrafter"/>
</dbReference>
<dbReference type="Proteomes" id="UP001152795">
    <property type="component" value="Unassembled WGS sequence"/>
</dbReference>
<keyword evidence="6" id="KW-1133">Transmembrane helix</keyword>
<protein>
    <submittedName>
        <fullName evidence="8">UDP-xylose and UDP-N-acetylglucosamine transporter-like</fullName>
    </submittedName>
</protein>
<keyword evidence="7" id="KW-0472">Membrane</keyword>
<evidence type="ECO:0000313" key="8">
    <source>
        <dbReference type="EMBL" id="CAB3983217.1"/>
    </source>
</evidence>
<gene>
    <name evidence="8" type="ORF">PACLA_8A073623</name>
</gene>
<dbReference type="PANTHER" id="PTHR10778">
    <property type="entry name" value="SOLUTE CARRIER FAMILY 35 MEMBER B"/>
    <property type="match status" value="1"/>
</dbReference>
<comment type="similarity">
    <text evidence="2">Belongs to the nucleotide-sugar transporter family. SLC35B subfamily.</text>
</comment>
<dbReference type="GO" id="GO:0005462">
    <property type="term" value="F:UDP-N-acetylglucosamine transmembrane transporter activity"/>
    <property type="evidence" value="ECO:0007669"/>
    <property type="project" value="TreeGrafter"/>
</dbReference>
<dbReference type="EMBL" id="CACRXK020000589">
    <property type="protein sequence ID" value="CAB3983217.1"/>
    <property type="molecule type" value="Genomic_DNA"/>
</dbReference>
<dbReference type="OrthoDB" id="999962at2759"/>
<evidence type="ECO:0000256" key="4">
    <source>
        <dbReference type="ARBA" id="ARBA00022597"/>
    </source>
</evidence>
<sequence length="334" mass="37718">MELYQVLAVVLVFGGCITNTMFLEAIVREVPSSGNMVTFLQFLLISVHGFFFTTKCLTVKPAIPIRCYATMVSYFIVVSLLNNIAPNFHIPMPLHMIFRSGSLVASLVLGIIILNKSYKLSTYLSVVMITIGITIATIVSAKNLDSSSLVGSSGDSAVDIMWMGVGVVVLVVSMVTTSRLGIYQEVLYKEYGKHPSEALFYSHCLPLPIFLLLAGDIYRHILLYNSSEYLVYQGVTMYIPRLWFYMIGNCITQFICIRSVFVLTTEFSSLSVTLVVTLRKFVSLMISIFFFQNPFTVYHWIATALVFTGTFIFLDLHNRLLQIWMPEKEEKKEQ</sequence>
<comment type="subcellular location">
    <subcellularLocation>
        <location evidence="1">Endomembrane system</location>
        <topology evidence="1">Multi-pass membrane protein</topology>
    </subcellularLocation>
</comment>
<dbReference type="GO" id="GO:0000139">
    <property type="term" value="C:Golgi membrane"/>
    <property type="evidence" value="ECO:0007669"/>
    <property type="project" value="TreeGrafter"/>
</dbReference>
<keyword evidence="4" id="KW-0762">Sugar transport</keyword>
<keyword evidence="3" id="KW-0813">Transport</keyword>
<dbReference type="Pfam" id="PF08449">
    <property type="entry name" value="UAA"/>
    <property type="match status" value="1"/>
</dbReference>
<organism evidence="8 9">
    <name type="scientific">Paramuricea clavata</name>
    <name type="common">Red gorgonian</name>
    <name type="synonym">Violescent sea-whip</name>
    <dbReference type="NCBI Taxonomy" id="317549"/>
    <lineage>
        <taxon>Eukaryota</taxon>
        <taxon>Metazoa</taxon>
        <taxon>Cnidaria</taxon>
        <taxon>Anthozoa</taxon>
        <taxon>Octocorallia</taxon>
        <taxon>Malacalcyonacea</taxon>
        <taxon>Plexauridae</taxon>
        <taxon>Paramuricea</taxon>
    </lineage>
</organism>
<evidence type="ECO:0000256" key="1">
    <source>
        <dbReference type="ARBA" id="ARBA00004127"/>
    </source>
</evidence>
<reference evidence="8" key="1">
    <citation type="submission" date="2020-04" db="EMBL/GenBank/DDBJ databases">
        <authorList>
            <person name="Alioto T."/>
            <person name="Alioto T."/>
            <person name="Gomez Garrido J."/>
        </authorList>
    </citation>
    <scope>NUCLEOTIDE SEQUENCE</scope>
    <source>
        <strain evidence="8">A484AB</strain>
    </source>
</reference>
<dbReference type="InterPro" id="IPR013657">
    <property type="entry name" value="SCL35B1-4/HUT1"/>
</dbReference>
<dbReference type="AlphaFoldDB" id="A0A6S7FZX4"/>